<evidence type="ECO:0000256" key="9">
    <source>
        <dbReference type="ARBA" id="ARBA00023077"/>
    </source>
</evidence>
<sequence length="802" mass="88084">MVYQIGVIGLTIVGVRHNPLYRYTIREEIMICVQGKIGKFGSLMAATMLALPLASPVFAQSDDKEDDAPALGEIVVTATKRPERLQDVPISVQAVTGDLLRSGAVQNFEDVQVPGLRVSRGGMADTITVRGIGSGQNLGFEQSAPMYIDGVYYGRARTQRLGFLDIDRIEFLKGPQPTFLGKNAIAGAINVTTRRPDEEFGGEVEFSYEPVTNEKALFGAVDIPLGDDWATRFAVRYRKSEGYLTNTVTGRKEPEIEDLLGRMIVTGQLAERLKLTAISYFGNNDDRGRNNQSIICQPNFRRDISDAVREPCLFDRFKASSGLIPSAAESARPDLYTDDNGGSFYNRMRSVGGTLLLDYEFDSGVTLSSVTGYYKYKNYQFIDTDQGIANYSTATFTERYNQFSQEIRLISPKDGPFNWFLGAYVDKNNNDVVSTSDNDARNLLPLVVPPPPGSTNRTPAFVNARIIGSVQDSIEDASSWALFGEASYALGPVTLRGGLRYEEVKKDLEFAGCESTPYSGCTPLPVLQADRKDKKLQPAITLEFRPAEDVMLYTSFKKGFKSGGFSGTDGGPFNPEIANAYEIGLKSRFFDKRVLLNLTAFRSDYKDLQVSSFDPATALFQTTNAASARTQGLEAELQFAVTRDFRLSTNVTYLDATYEDFTTAQCFAGQTAALGCNTANNTQNLSGVTTPYAPKWSGTIAADWSQDIGSGLTLRAGSDLYFTGRFATLTDINPNSFQEKFAKLNARLGLASDSGWDLSLAVRNLTDKRTAAFKNTIPGGFNSIAAFTEPPRTFTIQARYKF</sequence>
<keyword evidence="18" id="KW-1185">Reference proteome</keyword>
<accession>A0A6I6L4S3</accession>
<evidence type="ECO:0000256" key="4">
    <source>
        <dbReference type="ARBA" id="ARBA00022496"/>
    </source>
</evidence>
<dbReference type="Pfam" id="PF07715">
    <property type="entry name" value="Plug"/>
    <property type="match status" value="1"/>
</dbReference>
<keyword evidence="6" id="KW-0732">Signal</keyword>
<dbReference type="InterPro" id="IPR012910">
    <property type="entry name" value="Plug_dom"/>
</dbReference>
<evidence type="ECO:0000256" key="6">
    <source>
        <dbReference type="ARBA" id="ARBA00022729"/>
    </source>
</evidence>
<dbReference type="GO" id="GO:0006826">
    <property type="term" value="P:iron ion transport"/>
    <property type="evidence" value="ECO:0007669"/>
    <property type="project" value="UniProtKB-KW"/>
</dbReference>
<comment type="subcellular location">
    <subcellularLocation>
        <location evidence="1 12">Cell outer membrane</location>
        <topology evidence="1 12">Multi-pass membrane protein</topology>
    </subcellularLocation>
</comment>
<dbReference type="GO" id="GO:0009279">
    <property type="term" value="C:cell outer membrane"/>
    <property type="evidence" value="ECO:0007669"/>
    <property type="project" value="UniProtKB-SubCell"/>
</dbReference>
<dbReference type="InterPro" id="IPR000531">
    <property type="entry name" value="Beta-barrel_TonB"/>
</dbReference>
<keyword evidence="8" id="KW-0406">Ion transport</keyword>
<keyword evidence="11 12" id="KW-0998">Cell outer membrane</keyword>
<evidence type="ECO:0000256" key="12">
    <source>
        <dbReference type="PROSITE-ProRule" id="PRU01360"/>
    </source>
</evidence>
<proteinExistence type="inferred from homology"/>
<dbReference type="PANTHER" id="PTHR32552">
    <property type="entry name" value="FERRICHROME IRON RECEPTOR-RELATED"/>
    <property type="match status" value="1"/>
</dbReference>
<evidence type="ECO:0000259" key="15">
    <source>
        <dbReference type="Pfam" id="PF00593"/>
    </source>
</evidence>
<keyword evidence="5 12" id="KW-0812">Transmembrane</keyword>
<dbReference type="Proteomes" id="UP000428803">
    <property type="component" value="Chromosome"/>
</dbReference>
<dbReference type="CDD" id="cd01347">
    <property type="entry name" value="ligand_gated_channel"/>
    <property type="match status" value="1"/>
</dbReference>
<keyword evidence="4" id="KW-0410">Iron transport</keyword>
<reference evidence="18" key="1">
    <citation type="submission" date="2019-01" db="EMBL/GenBank/DDBJ databases">
        <title>Sphingorhabdus lacus sp.nov., isolated from an oligotrophic freshwater lake.</title>
        <authorList>
            <person name="Park M."/>
        </authorList>
    </citation>
    <scope>NUCLEOTIDE SEQUENCE [LARGE SCALE GENOMIC DNA]</scope>
    <source>
        <strain evidence="18">IMCC1753</strain>
    </source>
</reference>
<evidence type="ECO:0000313" key="18">
    <source>
        <dbReference type="Proteomes" id="UP000428803"/>
    </source>
</evidence>
<keyword evidence="17" id="KW-0675">Receptor</keyword>
<keyword evidence="2 12" id="KW-0813">Transport</keyword>
<keyword evidence="9 14" id="KW-0798">TonB box</keyword>
<keyword evidence="10 12" id="KW-0472">Membrane</keyword>
<dbReference type="InterPro" id="IPR036942">
    <property type="entry name" value="Beta-barrel_TonB_sf"/>
</dbReference>
<feature type="domain" description="TonB-dependent receptor plug" evidence="16">
    <location>
        <begin position="85"/>
        <end position="188"/>
    </location>
</feature>
<evidence type="ECO:0000256" key="1">
    <source>
        <dbReference type="ARBA" id="ARBA00004571"/>
    </source>
</evidence>
<dbReference type="AlphaFoldDB" id="A0A6I6L4S3"/>
<dbReference type="PANTHER" id="PTHR32552:SF81">
    <property type="entry name" value="TONB-DEPENDENT OUTER MEMBRANE RECEPTOR"/>
    <property type="match status" value="1"/>
</dbReference>
<evidence type="ECO:0000256" key="14">
    <source>
        <dbReference type="RuleBase" id="RU003357"/>
    </source>
</evidence>
<evidence type="ECO:0000256" key="13">
    <source>
        <dbReference type="PROSITE-ProRule" id="PRU10144"/>
    </source>
</evidence>
<dbReference type="PROSITE" id="PS52016">
    <property type="entry name" value="TONB_DEPENDENT_REC_3"/>
    <property type="match status" value="1"/>
</dbReference>
<dbReference type="Gene3D" id="2.40.170.20">
    <property type="entry name" value="TonB-dependent receptor, beta-barrel domain"/>
    <property type="match status" value="1"/>
</dbReference>
<dbReference type="KEGG" id="slaa:EUU25_08685"/>
<gene>
    <name evidence="17" type="ORF">EUU25_08685</name>
</gene>
<evidence type="ECO:0000256" key="3">
    <source>
        <dbReference type="ARBA" id="ARBA00022452"/>
    </source>
</evidence>
<keyword evidence="3 12" id="KW-1134">Transmembrane beta strand</keyword>
<dbReference type="EMBL" id="CP035733">
    <property type="protein sequence ID" value="QGY80689.1"/>
    <property type="molecule type" value="Genomic_DNA"/>
</dbReference>
<evidence type="ECO:0000256" key="7">
    <source>
        <dbReference type="ARBA" id="ARBA00023004"/>
    </source>
</evidence>
<feature type="short sequence motif" description="TonB C-terminal box" evidence="13">
    <location>
        <begin position="785"/>
        <end position="802"/>
    </location>
</feature>
<evidence type="ECO:0000256" key="2">
    <source>
        <dbReference type="ARBA" id="ARBA00022448"/>
    </source>
</evidence>
<dbReference type="SUPFAM" id="SSF56935">
    <property type="entry name" value="Porins"/>
    <property type="match status" value="1"/>
</dbReference>
<name>A0A6I6L4S3_9SPHN</name>
<comment type="similarity">
    <text evidence="12 14">Belongs to the TonB-dependent receptor family.</text>
</comment>
<protein>
    <submittedName>
        <fullName evidence="17">TonB-dependent receptor</fullName>
    </submittedName>
</protein>
<keyword evidence="7" id="KW-0408">Iron</keyword>
<feature type="domain" description="TonB-dependent receptor-like beta-barrel" evidence="15">
    <location>
        <begin position="333"/>
        <end position="765"/>
    </location>
</feature>
<evidence type="ECO:0000256" key="10">
    <source>
        <dbReference type="ARBA" id="ARBA00023136"/>
    </source>
</evidence>
<evidence type="ECO:0000256" key="11">
    <source>
        <dbReference type="ARBA" id="ARBA00023237"/>
    </source>
</evidence>
<evidence type="ECO:0000259" key="16">
    <source>
        <dbReference type="Pfam" id="PF07715"/>
    </source>
</evidence>
<evidence type="ECO:0000256" key="5">
    <source>
        <dbReference type="ARBA" id="ARBA00022692"/>
    </source>
</evidence>
<dbReference type="PROSITE" id="PS01156">
    <property type="entry name" value="TONB_DEPENDENT_REC_2"/>
    <property type="match status" value="1"/>
</dbReference>
<dbReference type="InterPro" id="IPR039426">
    <property type="entry name" value="TonB-dep_rcpt-like"/>
</dbReference>
<dbReference type="InterPro" id="IPR010917">
    <property type="entry name" value="TonB_rcpt_CS"/>
</dbReference>
<dbReference type="Pfam" id="PF00593">
    <property type="entry name" value="TonB_dep_Rec_b-barrel"/>
    <property type="match status" value="1"/>
</dbReference>
<evidence type="ECO:0000256" key="8">
    <source>
        <dbReference type="ARBA" id="ARBA00023065"/>
    </source>
</evidence>
<organism evidence="17 18">
    <name type="scientific">Sphingorhabdus lacus</name>
    <dbReference type="NCBI Taxonomy" id="392610"/>
    <lineage>
        <taxon>Bacteria</taxon>
        <taxon>Pseudomonadati</taxon>
        <taxon>Pseudomonadota</taxon>
        <taxon>Alphaproteobacteria</taxon>
        <taxon>Sphingomonadales</taxon>
        <taxon>Sphingomonadaceae</taxon>
        <taxon>Sphingorhabdus</taxon>
    </lineage>
</organism>
<evidence type="ECO:0000313" key="17">
    <source>
        <dbReference type="EMBL" id="QGY80689.1"/>
    </source>
</evidence>